<feature type="region of interest" description="Disordered" evidence="1">
    <location>
        <begin position="1"/>
        <end position="41"/>
    </location>
</feature>
<evidence type="ECO:0000313" key="3">
    <source>
        <dbReference type="Proteomes" id="UP001145742"/>
    </source>
</evidence>
<dbReference type="Proteomes" id="UP001145742">
    <property type="component" value="Unassembled WGS sequence"/>
</dbReference>
<reference evidence="2" key="1">
    <citation type="submission" date="2019-10" db="EMBL/GenBank/DDBJ databases">
        <authorList>
            <person name="Soares A.E.R."/>
            <person name="Aleixo A."/>
            <person name="Schneider P."/>
            <person name="Miyaki C.Y."/>
            <person name="Schneider M.P."/>
            <person name="Mello C."/>
            <person name="Vasconcelos A.T.R."/>
        </authorList>
    </citation>
    <scope>NUCLEOTIDE SEQUENCE</scope>
    <source>
        <tissue evidence="2">Muscle</tissue>
    </source>
</reference>
<proteinExistence type="predicted"/>
<comment type="caution">
    <text evidence="2">The sequence shown here is derived from an EMBL/GenBank/DDBJ whole genome shotgun (WGS) entry which is preliminary data.</text>
</comment>
<sequence>MAVTKPEFRRDSDQVEKEEVAKGLRTSNKRGERNSPGPRQAEKFAPRFDFYPYTDPGDFCTSLLIISLVHFPGNRVTLKETTAIESDTVFSRKYAVNPWKVVRSNVSQPVQVSLQNLPTLQQINTPTQPGVHCKLAESAFNPLVQVGHLVMEGDQAGEAGPAFHQPMLAEPDPLVVLYMLCDCTQDDLLRNTLSSTKVKLTSL</sequence>
<keyword evidence="3" id="KW-1185">Reference proteome</keyword>
<evidence type="ECO:0000256" key="1">
    <source>
        <dbReference type="SAM" id="MobiDB-lite"/>
    </source>
</evidence>
<dbReference type="EMBL" id="WHWB01031837">
    <property type="protein sequence ID" value="KAJ7427764.1"/>
    <property type="molecule type" value="Genomic_DNA"/>
</dbReference>
<organism evidence="2 3">
    <name type="scientific">Willisornis vidua</name>
    <name type="common">Xingu scale-backed antbird</name>
    <dbReference type="NCBI Taxonomy" id="1566151"/>
    <lineage>
        <taxon>Eukaryota</taxon>
        <taxon>Metazoa</taxon>
        <taxon>Chordata</taxon>
        <taxon>Craniata</taxon>
        <taxon>Vertebrata</taxon>
        <taxon>Euteleostomi</taxon>
        <taxon>Archelosauria</taxon>
        <taxon>Archosauria</taxon>
        <taxon>Dinosauria</taxon>
        <taxon>Saurischia</taxon>
        <taxon>Theropoda</taxon>
        <taxon>Coelurosauria</taxon>
        <taxon>Aves</taxon>
        <taxon>Neognathae</taxon>
        <taxon>Neoaves</taxon>
        <taxon>Telluraves</taxon>
        <taxon>Australaves</taxon>
        <taxon>Passeriformes</taxon>
        <taxon>Thamnophilidae</taxon>
        <taxon>Willisornis</taxon>
    </lineage>
</organism>
<protein>
    <submittedName>
        <fullName evidence="2">Uncharacterized protein</fullName>
    </submittedName>
</protein>
<name>A0ABQ9DTF9_9PASS</name>
<gene>
    <name evidence="2" type="ORF">WISP_04174</name>
</gene>
<evidence type="ECO:0000313" key="2">
    <source>
        <dbReference type="EMBL" id="KAJ7427764.1"/>
    </source>
</evidence>
<accession>A0ABQ9DTF9</accession>
<feature type="compositionally biased region" description="Basic and acidic residues" evidence="1">
    <location>
        <begin position="1"/>
        <end position="22"/>
    </location>
</feature>